<evidence type="ECO:0000313" key="4">
    <source>
        <dbReference type="Proteomes" id="UP001501153"/>
    </source>
</evidence>
<protein>
    <recommendedName>
        <fullName evidence="2">DUF4142 domain-containing protein</fullName>
    </recommendedName>
</protein>
<evidence type="ECO:0000313" key="3">
    <source>
        <dbReference type="EMBL" id="GAA4347817.1"/>
    </source>
</evidence>
<gene>
    <name evidence="3" type="ORF">GCM10023185_03140</name>
</gene>
<dbReference type="InterPro" id="IPR025419">
    <property type="entry name" value="DUF4142"/>
</dbReference>
<dbReference type="InterPro" id="IPR012347">
    <property type="entry name" value="Ferritin-like"/>
</dbReference>
<dbReference type="Proteomes" id="UP001501153">
    <property type="component" value="Unassembled WGS sequence"/>
</dbReference>
<keyword evidence="4" id="KW-1185">Reference proteome</keyword>
<dbReference type="Pfam" id="PF13628">
    <property type="entry name" value="DUF4142"/>
    <property type="match status" value="1"/>
</dbReference>
<feature type="compositionally biased region" description="Polar residues" evidence="1">
    <location>
        <begin position="32"/>
        <end position="50"/>
    </location>
</feature>
<feature type="domain" description="DUF4142" evidence="2">
    <location>
        <begin position="75"/>
        <end position="205"/>
    </location>
</feature>
<comment type="caution">
    <text evidence="3">The sequence shown here is derived from an EMBL/GenBank/DDBJ whole genome shotgun (WGS) entry which is preliminary data.</text>
</comment>
<proteinExistence type="predicted"/>
<sequence>MFTFASCGDNNKAVTSENGNADDSYMNGETLGDSNSTSMPAGASDPSNKPATAGTDRIQNFDPNAQNTAEAPHATDAEFMMSAAHSDQNEIQQSKMALAKGVTGMVKEHANMMIADHTKSTADLKKIAAKKGVTLPTDMDAEHKALAAEMEKLSGKDFEARYMQQMVLDHQKTVNTMVSHDKMTKDADLKGFIAKTLPVVQKHLGSSREHSHMHDNTTKATE</sequence>
<feature type="compositionally biased region" description="Basic and acidic residues" evidence="1">
    <location>
        <begin position="206"/>
        <end position="222"/>
    </location>
</feature>
<feature type="region of interest" description="Disordered" evidence="1">
    <location>
        <begin position="1"/>
        <end position="70"/>
    </location>
</feature>
<dbReference type="PANTHER" id="PTHR38593:SF1">
    <property type="entry name" value="BLR2558 PROTEIN"/>
    <property type="match status" value="1"/>
</dbReference>
<dbReference type="PANTHER" id="PTHR38593">
    <property type="entry name" value="BLR2558 PROTEIN"/>
    <property type="match status" value="1"/>
</dbReference>
<dbReference type="EMBL" id="BAABGZ010000008">
    <property type="protein sequence ID" value="GAA4347817.1"/>
    <property type="molecule type" value="Genomic_DNA"/>
</dbReference>
<feature type="compositionally biased region" description="Polar residues" evidence="1">
    <location>
        <begin position="57"/>
        <end position="69"/>
    </location>
</feature>
<dbReference type="Gene3D" id="1.20.1260.10">
    <property type="match status" value="1"/>
</dbReference>
<feature type="region of interest" description="Disordered" evidence="1">
    <location>
        <begin position="203"/>
        <end position="222"/>
    </location>
</feature>
<feature type="compositionally biased region" description="Polar residues" evidence="1">
    <location>
        <begin position="8"/>
        <end position="21"/>
    </location>
</feature>
<evidence type="ECO:0000256" key="1">
    <source>
        <dbReference type="SAM" id="MobiDB-lite"/>
    </source>
</evidence>
<reference evidence="4" key="1">
    <citation type="journal article" date="2019" name="Int. J. Syst. Evol. Microbiol.">
        <title>The Global Catalogue of Microorganisms (GCM) 10K type strain sequencing project: providing services to taxonomists for standard genome sequencing and annotation.</title>
        <authorList>
            <consortium name="The Broad Institute Genomics Platform"/>
            <consortium name="The Broad Institute Genome Sequencing Center for Infectious Disease"/>
            <person name="Wu L."/>
            <person name="Ma J."/>
        </authorList>
    </citation>
    <scope>NUCLEOTIDE SEQUENCE [LARGE SCALE GENOMIC DNA]</scope>
    <source>
        <strain evidence="4">JCM 17923</strain>
    </source>
</reference>
<accession>A0ABP8HZ11</accession>
<evidence type="ECO:0000259" key="2">
    <source>
        <dbReference type="Pfam" id="PF13628"/>
    </source>
</evidence>
<name>A0ABP8HZ11_9BACT</name>
<organism evidence="3 4">
    <name type="scientific">Hymenobacter saemangeumensis</name>
    <dbReference type="NCBI Taxonomy" id="1084522"/>
    <lineage>
        <taxon>Bacteria</taxon>
        <taxon>Pseudomonadati</taxon>
        <taxon>Bacteroidota</taxon>
        <taxon>Cytophagia</taxon>
        <taxon>Cytophagales</taxon>
        <taxon>Hymenobacteraceae</taxon>
        <taxon>Hymenobacter</taxon>
    </lineage>
</organism>